<evidence type="ECO:0000256" key="4">
    <source>
        <dbReference type="ARBA" id="ARBA00022898"/>
    </source>
</evidence>
<dbReference type="GO" id="GO:0016747">
    <property type="term" value="F:acyltransferase activity, transferring groups other than amino-acyl groups"/>
    <property type="evidence" value="ECO:0007669"/>
    <property type="project" value="InterPro"/>
</dbReference>
<dbReference type="InterPro" id="IPR000182">
    <property type="entry name" value="GNAT_dom"/>
</dbReference>
<dbReference type="PANTHER" id="PTHR42778:SF1">
    <property type="entry name" value="2-AMINOETHYLPHOSPHONATE--PYRUVATE TRANSAMINASE"/>
    <property type="match status" value="1"/>
</dbReference>
<dbReference type="Pfam" id="PF00266">
    <property type="entry name" value="Aminotran_5"/>
    <property type="match status" value="1"/>
</dbReference>
<dbReference type="InterPro" id="IPR015422">
    <property type="entry name" value="PyrdxlP-dep_Trfase_small"/>
</dbReference>
<evidence type="ECO:0000259" key="5">
    <source>
        <dbReference type="PROSITE" id="PS51186"/>
    </source>
</evidence>
<proteinExistence type="predicted"/>
<dbReference type="Gene3D" id="3.90.1150.10">
    <property type="entry name" value="Aspartate Aminotransferase, domain 1"/>
    <property type="match status" value="1"/>
</dbReference>
<organism evidence="6 7">
    <name type="scientific">Shouchella clausii</name>
    <name type="common">Alkalihalobacillus clausii</name>
    <dbReference type="NCBI Taxonomy" id="79880"/>
    <lineage>
        <taxon>Bacteria</taxon>
        <taxon>Bacillati</taxon>
        <taxon>Bacillota</taxon>
        <taxon>Bacilli</taxon>
        <taxon>Bacillales</taxon>
        <taxon>Bacillaceae</taxon>
        <taxon>Shouchella</taxon>
    </lineage>
</organism>
<dbReference type="InterPro" id="IPR000192">
    <property type="entry name" value="Aminotrans_V_dom"/>
</dbReference>
<dbReference type="Gene3D" id="3.40.640.10">
    <property type="entry name" value="Type I PLP-dependent aspartate aminotransferase-like (Major domain)"/>
    <property type="match status" value="1"/>
</dbReference>
<reference evidence="6 7" key="1">
    <citation type="submission" date="2017-07" db="EMBL/GenBank/DDBJ databases">
        <title>Isolation and whole genome analysis of endospore-forming bacteria from heroin.</title>
        <authorList>
            <person name="Kalinowski J."/>
            <person name="Ahrens B."/>
            <person name="Al-Dilaimi A."/>
            <person name="Winkler A."/>
            <person name="Wibberg D."/>
            <person name="Schleenbecker U."/>
            <person name="Ruckert C."/>
            <person name="Wolfel R."/>
            <person name="Grass G."/>
        </authorList>
    </citation>
    <scope>NUCLEOTIDE SEQUENCE [LARGE SCALE GENOMIC DNA]</scope>
    <source>
        <strain evidence="6 7">7539</strain>
    </source>
</reference>
<keyword evidence="2 6" id="KW-0032">Aminotransferase</keyword>
<dbReference type="Proteomes" id="UP000216207">
    <property type="component" value="Unassembled WGS sequence"/>
</dbReference>
<evidence type="ECO:0000256" key="2">
    <source>
        <dbReference type="ARBA" id="ARBA00022576"/>
    </source>
</evidence>
<comment type="cofactor">
    <cofactor evidence="1">
        <name>pyridoxal 5'-phosphate</name>
        <dbReference type="ChEBI" id="CHEBI:597326"/>
    </cofactor>
</comment>
<dbReference type="EMBL" id="NPCC01000009">
    <property type="protein sequence ID" value="PAE89280.1"/>
    <property type="molecule type" value="Genomic_DNA"/>
</dbReference>
<dbReference type="Gene3D" id="3.40.630.30">
    <property type="match status" value="1"/>
</dbReference>
<name>A0A268P1W4_SHOCL</name>
<dbReference type="AlphaFoldDB" id="A0A268P1W4"/>
<keyword evidence="4" id="KW-0663">Pyridoxal phosphate</keyword>
<gene>
    <name evidence="6" type="ORF">CHH72_08290</name>
</gene>
<accession>A0A268P1W4</accession>
<dbReference type="Pfam" id="PF21926">
    <property type="entry name" value="FeeM"/>
    <property type="match status" value="1"/>
</dbReference>
<evidence type="ECO:0000313" key="7">
    <source>
        <dbReference type="Proteomes" id="UP000216207"/>
    </source>
</evidence>
<evidence type="ECO:0000256" key="1">
    <source>
        <dbReference type="ARBA" id="ARBA00001933"/>
    </source>
</evidence>
<feature type="domain" description="N-acetyltransferase" evidence="5">
    <location>
        <begin position="8"/>
        <end position="169"/>
    </location>
</feature>
<keyword evidence="3 6" id="KW-0808">Transferase</keyword>
<evidence type="ECO:0000256" key="3">
    <source>
        <dbReference type="ARBA" id="ARBA00022679"/>
    </source>
</evidence>
<dbReference type="SUPFAM" id="SSF53383">
    <property type="entry name" value="PLP-dependent transferases"/>
    <property type="match status" value="1"/>
</dbReference>
<dbReference type="PANTHER" id="PTHR42778">
    <property type="entry name" value="2-AMINOETHYLPHOSPHONATE--PYRUVATE TRANSAMINASE"/>
    <property type="match status" value="1"/>
</dbReference>
<dbReference type="InterPro" id="IPR015424">
    <property type="entry name" value="PyrdxlP-dep_Trfase"/>
</dbReference>
<dbReference type="RefSeq" id="WP_095326406.1">
    <property type="nucleotide sequence ID" value="NZ_NPCC01000009.1"/>
</dbReference>
<protein>
    <submittedName>
        <fullName evidence="6">Aminotransferase</fullName>
    </submittedName>
</protein>
<dbReference type="PROSITE" id="PS51186">
    <property type="entry name" value="GNAT"/>
    <property type="match status" value="1"/>
</dbReference>
<dbReference type="InterPro" id="IPR016181">
    <property type="entry name" value="Acyl_CoA_acyltransferase"/>
</dbReference>
<dbReference type="SUPFAM" id="SSF55729">
    <property type="entry name" value="Acyl-CoA N-acyltransferases (Nat)"/>
    <property type="match status" value="1"/>
</dbReference>
<dbReference type="InterPro" id="IPR015421">
    <property type="entry name" value="PyrdxlP-dep_Trfase_major"/>
</dbReference>
<sequence length="537" mass="60124">MDTSAITYKIADLDEEFDQIHTLNYDTFVEEIPQHRPNTDKRLIDRFNDENIYIIAKRGQEIIGMISVRDTRPFSLDSKLENLDSYINSDEKLCEIRLLSIKQAYRKGVVFYRLCEQLVSYCLKQGYTMALISGTTRQLKLYKRIGFVPFGPIVGSGEARYQPMYLTEENFKASTKAFQKLMERQQAPVQQLFLPGPVTQLQAVQEAWAKAPVSHRAEEFHHAMAQTKEKLLQLTNGRYVELAVGTGTLANEMVAAQLSTLHQKGVILTSGEFGERLVKQAERWGLSFDQLAHSQTGPVPYENIEKWLEADSEIGWLWTVHCETSTGRLYALDRLKEICGKHGVRLCLDACSSIGSVPVDLSGVWLASSVSGKGLAAYPGLALVFHDEPAFANDSLPAYLDIGTYEQAESVPFTHCSNGLYALNEALNHPAPPYVSLCESILAILEANGFTVVRGESFSPAIITVDLSGHLSARAFGDRLKQHGIHVSYESAYLLERNWFQLALMGHINARLAKKAVQTIATIYAKMKQEQAVRSYE</sequence>
<dbReference type="InterPro" id="IPR054597">
    <property type="entry name" value="FeeM_cat"/>
</dbReference>
<dbReference type="GO" id="GO:0008483">
    <property type="term" value="F:transaminase activity"/>
    <property type="evidence" value="ECO:0007669"/>
    <property type="project" value="UniProtKB-KW"/>
</dbReference>
<evidence type="ECO:0000313" key="6">
    <source>
        <dbReference type="EMBL" id="PAE89280.1"/>
    </source>
</evidence>
<comment type="caution">
    <text evidence="6">The sequence shown here is derived from an EMBL/GenBank/DDBJ whole genome shotgun (WGS) entry which is preliminary data.</text>
</comment>